<dbReference type="Pfam" id="PF06479">
    <property type="entry name" value="Ribonuc_2-5A"/>
    <property type="match status" value="1"/>
</dbReference>
<dbReference type="PROSITE" id="PS50011">
    <property type="entry name" value="PROTEIN_KINASE_DOM"/>
    <property type="match status" value="1"/>
</dbReference>
<keyword evidence="4" id="KW-0723">Serine/threonine-protein kinase</keyword>
<dbReference type="InterPro" id="IPR011009">
    <property type="entry name" value="Kinase-like_dom_sf"/>
</dbReference>
<reference evidence="22" key="1">
    <citation type="submission" date="2021-02" db="EMBL/GenBank/DDBJ databases">
        <authorList>
            <person name="Nowell W R."/>
        </authorList>
    </citation>
    <scope>NUCLEOTIDE SEQUENCE</scope>
    <source>
        <strain evidence="22">Ploen Becks lab</strain>
    </source>
</reference>
<feature type="domain" description="Protein kinase" evidence="20">
    <location>
        <begin position="322"/>
        <end position="607"/>
    </location>
</feature>
<proteinExistence type="predicted"/>
<keyword evidence="11" id="KW-0378">Hydrolase</keyword>
<dbReference type="PROSITE" id="PS00108">
    <property type="entry name" value="PROTEIN_KINASE_ST"/>
    <property type="match status" value="1"/>
</dbReference>
<evidence type="ECO:0000256" key="17">
    <source>
        <dbReference type="ARBA" id="ARBA00047899"/>
    </source>
</evidence>
<evidence type="ECO:0000256" key="4">
    <source>
        <dbReference type="ARBA" id="ARBA00022527"/>
    </source>
</evidence>
<evidence type="ECO:0000256" key="18">
    <source>
        <dbReference type="ARBA" id="ARBA00048679"/>
    </source>
</evidence>
<feature type="compositionally biased region" description="Polar residues" evidence="19">
    <location>
        <begin position="48"/>
        <end position="59"/>
    </location>
</feature>
<keyword evidence="10" id="KW-0418">Kinase</keyword>
<evidence type="ECO:0000256" key="6">
    <source>
        <dbReference type="ARBA" id="ARBA00022679"/>
    </source>
</evidence>
<dbReference type="GO" id="GO:0016787">
    <property type="term" value="F:hydrolase activity"/>
    <property type="evidence" value="ECO:0007669"/>
    <property type="project" value="UniProtKB-KW"/>
</dbReference>
<organism evidence="22 23">
    <name type="scientific">Brachionus calyciflorus</name>
    <dbReference type="NCBI Taxonomy" id="104777"/>
    <lineage>
        <taxon>Eukaryota</taxon>
        <taxon>Metazoa</taxon>
        <taxon>Spiralia</taxon>
        <taxon>Gnathifera</taxon>
        <taxon>Rotifera</taxon>
        <taxon>Eurotatoria</taxon>
        <taxon>Monogononta</taxon>
        <taxon>Pseudotrocha</taxon>
        <taxon>Ploima</taxon>
        <taxon>Brachionidae</taxon>
        <taxon>Brachionus</taxon>
    </lineage>
</organism>
<feature type="compositionally biased region" description="Basic residues" evidence="19">
    <location>
        <begin position="278"/>
        <end position="292"/>
    </location>
</feature>
<evidence type="ECO:0000256" key="12">
    <source>
        <dbReference type="ARBA" id="ARBA00022824"/>
    </source>
</evidence>
<evidence type="ECO:0000256" key="3">
    <source>
        <dbReference type="ARBA" id="ARBA00012513"/>
    </source>
</evidence>
<dbReference type="InterPro" id="IPR010513">
    <property type="entry name" value="KEN_dom"/>
</dbReference>
<protein>
    <recommendedName>
        <fullName evidence="3">non-specific serine/threonine protein kinase</fullName>
        <ecNumber evidence="3">2.7.11.1</ecNumber>
    </recommendedName>
</protein>
<dbReference type="InterPro" id="IPR008271">
    <property type="entry name" value="Ser/Thr_kinase_AS"/>
</dbReference>
<evidence type="ECO:0000256" key="10">
    <source>
        <dbReference type="ARBA" id="ARBA00022777"/>
    </source>
</evidence>
<dbReference type="InterPro" id="IPR045133">
    <property type="entry name" value="IRE1/2-like"/>
</dbReference>
<evidence type="ECO:0000259" key="21">
    <source>
        <dbReference type="PROSITE" id="PS51392"/>
    </source>
</evidence>
<keyword evidence="23" id="KW-1185">Reference proteome</keyword>
<evidence type="ECO:0000259" key="20">
    <source>
        <dbReference type="PROSITE" id="PS50011"/>
    </source>
</evidence>
<dbReference type="PANTHER" id="PTHR13954">
    <property type="entry name" value="IRE1-RELATED"/>
    <property type="match status" value="1"/>
</dbReference>
<comment type="catalytic activity">
    <reaction evidence="17">
        <text>L-threonyl-[protein] + ATP = O-phospho-L-threonyl-[protein] + ADP + H(+)</text>
        <dbReference type="Rhea" id="RHEA:46608"/>
        <dbReference type="Rhea" id="RHEA-COMP:11060"/>
        <dbReference type="Rhea" id="RHEA-COMP:11605"/>
        <dbReference type="ChEBI" id="CHEBI:15378"/>
        <dbReference type="ChEBI" id="CHEBI:30013"/>
        <dbReference type="ChEBI" id="CHEBI:30616"/>
        <dbReference type="ChEBI" id="CHEBI:61977"/>
        <dbReference type="ChEBI" id="CHEBI:456216"/>
        <dbReference type="EC" id="2.7.11.1"/>
    </reaction>
</comment>
<evidence type="ECO:0000256" key="7">
    <source>
        <dbReference type="ARBA" id="ARBA00022692"/>
    </source>
</evidence>
<keyword evidence="7" id="KW-0812">Transmembrane</keyword>
<dbReference type="SMART" id="SM00220">
    <property type="entry name" value="S_TKc"/>
    <property type="match status" value="1"/>
</dbReference>
<evidence type="ECO:0000256" key="1">
    <source>
        <dbReference type="ARBA" id="ARBA00001946"/>
    </source>
</evidence>
<evidence type="ECO:0000256" key="14">
    <source>
        <dbReference type="ARBA" id="ARBA00022989"/>
    </source>
</evidence>
<feature type="compositionally biased region" description="Low complexity" evidence="19">
    <location>
        <begin position="257"/>
        <end position="266"/>
    </location>
</feature>
<evidence type="ECO:0000313" key="22">
    <source>
        <dbReference type="EMBL" id="CAF1006046.1"/>
    </source>
</evidence>
<dbReference type="OrthoDB" id="63989at2759"/>
<feature type="region of interest" description="Disordered" evidence="19">
    <location>
        <begin position="256"/>
        <end position="296"/>
    </location>
</feature>
<accession>A0A814H6N5</accession>
<dbReference type="Gene3D" id="1.10.510.10">
    <property type="entry name" value="Transferase(Phosphotransferase) domain 1"/>
    <property type="match status" value="1"/>
</dbReference>
<evidence type="ECO:0000256" key="11">
    <source>
        <dbReference type="ARBA" id="ARBA00022801"/>
    </source>
</evidence>
<dbReference type="AlphaFoldDB" id="A0A814H6N5"/>
<dbReference type="CDD" id="cd10422">
    <property type="entry name" value="RNase_Ire1"/>
    <property type="match status" value="1"/>
</dbReference>
<keyword evidence="6" id="KW-0808">Transferase</keyword>
<dbReference type="EC" id="2.7.11.1" evidence="3"/>
<keyword evidence="15" id="KW-0472">Membrane</keyword>
<feature type="domain" description="KEN" evidence="21">
    <location>
        <begin position="610"/>
        <end position="738"/>
    </location>
</feature>
<dbReference type="GO" id="GO:0006397">
    <property type="term" value="P:mRNA processing"/>
    <property type="evidence" value="ECO:0007669"/>
    <property type="project" value="InterPro"/>
</dbReference>
<comment type="cofactor">
    <cofactor evidence="1">
        <name>Mg(2+)</name>
        <dbReference type="ChEBI" id="CHEBI:18420"/>
    </cofactor>
</comment>
<dbReference type="PROSITE" id="PS51392">
    <property type="entry name" value="KEN"/>
    <property type="match status" value="1"/>
</dbReference>
<keyword evidence="8" id="KW-0732">Signal</keyword>
<evidence type="ECO:0000256" key="19">
    <source>
        <dbReference type="SAM" id="MobiDB-lite"/>
    </source>
</evidence>
<keyword evidence="14" id="KW-1133">Transmembrane helix</keyword>
<dbReference type="Gene3D" id="3.30.200.20">
    <property type="entry name" value="Phosphorylase Kinase, domain 1"/>
    <property type="match status" value="1"/>
</dbReference>
<keyword evidence="16" id="KW-0511">Multifunctional enzyme</keyword>
<dbReference type="FunFam" id="3.30.200.20:FF:000077">
    <property type="entry name" value="Putative Serine/threonine-protein kinase/endoribonuclease IRE1"/>
    <property type="match status" value="1"/>
</dbReference>
<feature type="region of interest" description="Disordered" evidence="19">
    <location>
        <begin position="48"/>
        <end position="67"/>
    </location>
</feature>
<evidence type="ECO:0000256" key="2">
    <source>
        <dbReference type="ARBA" id="ARBA00004115"/>
    </source>
</evidence>
<dbReference type="GO" id="GO:0004674">
    <property type="term" value="F:protein serine/threonine kinase activity"/>
    <property type="evidence" value="ECO:0007669"/>
    <property type="project" value="UniProtKB-KW"/>
</dbReference>
<gene>
    <name evidence="22" type="ORF">OXX778_LOCUS16654</name>
</gene>
<evidence type="ECO:0000256" key="8">
    <source>
        <dbReference type="ARBA" id="ARBA00022729"/>
    </source>
</evidence>
<dbReference type="SMART" id="SM00580">
    <property type="entry name" value="PUG"/>
    <property type="match status" value="1"/>
</dbReference>
<dbReference type="GO" id="GO:1990604">
    <property type="term" value="C:IRE1-TRAF2-ASK1 complex"/>
    <property type="evidence" value="ECO:0007669"/>
    <property type="project" value="TreeGrafter"/>
</dbReference>
<evidence type="ECO:0000256" key="5">
    <source>
        <dbReference type="ARBA" id="ARBA00022553"/>
    </source>
</evidence>
<name>A0A814H6N5_9BILA</name>
<dbReference type="SUPFAM" id="SSF56112">
    <property type="entry name" value="Protein kinase-like (PK-like)"/>
    <property type="match status" value="1"/>
</dbReference>
<dbReference type="InterPro" id="IPR038357">
    <property type="entry name" value="KEN_sf"/>
</dbReference>
<comment type="subcellular location">
    <subcellularLocation>
        <location evidence="2">Endoplasmic reticulum membrane</location>
        <topology evidence="2">Single-pass type I membrane protein</topology>
    </subcellularLocation>
</comment>
<dbReference type="Pfam" id="PF00069">
    <property type="entry name" value="Pkinase"/>
    <property type="match status" value="1"/>
</dbReference>
<keyword evidence="13" id="KW-0067">ATP-binding</keyword>
<comment type="caution">
    <text evidence="22">The sequence shown here is derived from an EMBL/GenBank/DDBJ whole genome shotgun (WGS) entry which is preliminary data.</text>
</comment>
<dbReference type="EMBL" id="CAJNOC010004002">
    <property type="protein sequence ID" value="CAF1006046.1"/>
    <property type="molecule type" value="Genomic_DNA"/>
</dbReference>
<dbReference type="GO" id="GO:0051082">
    <property type="term" value="F:unfolded protein binding"/>
    <property type="evidence" value="ECO:0007669"/>
    <property type="project" value="TreeGrafter"/>
</dbReference>
<keyword evidence="12" id="KW-0256">Endoplasmic reticulum</keyword>
<keyword evidence="5" id="KW-0597">Phosphoprotein</keyword>
<evidence type="ECO:0000313" key="23">
    <source>
        <dbReference type="Proteomes" id="UP000663879"/>
    </source>
</evidence>
<dbReference type="GO" id="GO:0010468">
    <property type="term" value="P:regulation of gene expression"/>
    <property type="evidence" value="ECO:0007669"/>
    <property type="project" value="UniProtKB-ARBA"/>
</dbReference>
<dbReference type="Gene3D" id="1.20.1440.180">
    <property type="entry name" value="KEN domain"/>
    <property type="match status" value="1"/>
</dbReference>
<evidence type="ECO:0000256" key="16">
    <source>
        <dbReference type="ARBA" id="ARBA00023268"/>
    </source>
</evidence>
<dbReference type="GO" id="GO:0080090">
    <property type="term" value="P:regulation of primary metabolic process"/>
    <property type="evidence" value="ECO:0007669"/>
    <property type="project" value="UniProtKB-ARBA"/>
</dbReference>
<keyword evidence="9" id="KW-0547">Nucleotide-binding</keyword>
<dbReference type="GO" id="GO:0070059">
    <property type="term" value="P:intrinsic apoptotic signaling pathway in response to endoplasmic reticulum stress"/>
    <property type="evidence" value="ECO:0007669"/>
    <property type="project" value="TreeGrafter"/>
</dbReference>
<comment type="catalytic activity">
    <reaction evidence="18">
        <text>L-seryl-[protein] + ATP = O-phospho-L-seryl-[protein] + ADP + H(+)</text>
        <dbReference type="Rhea" id="RHEA:17989"/>
        <dbReference type="Rhea" id="RHEA-COMP:9863"/>
        <dbReference type="Rhea" id="RHEA-COMP:11604"/>
        <dbReference type="ChEBI" id="CHEBI:15378"/>
        <dbReference type="ChEBI" id="CHEBI:29999"/>
        <dbReference type="ChEBI" id="CHEBI:30616"/>
        <dbReference type="ChEBI" id="CHEBI:83421"/>
        <dbReference type="ChEBI" id="CHEBI:456216"/>
        <dbReference type="EC" id="2.7.11.1"/>
    </reaction>
</comment>
<evidence type="ECO:0000256" key="15">
    <source>
        <dbReference type="ARBA" id="ARBA00023136"/>
    </source>
</evidence>
<dbReference type="GO" id="GO:0005524">
    <property type="term" value="F:ATP binding"/>
    <property type="evidence" value="ECO:0007669"/>
    <property type="project" value="UniProtKB-KW"/>
</dbReference>
<dbReference type="GO" id="GO:0036498">
    <property type="term" value="P:IRE1-mediated unfolded protein response"/>
    <property type="evidence" value="ECO:0007669"/>
    <property type="project" value="TreeGrafter"/>
</dbReference>
<dbReference type="InterPro" id="IPR000719">
    <property type="entry name" value="Prot_kinase_dom"/>
</dbReference>
<dbReference type="GO" id="GO:0004521">
    <property type="term" value="F:RNA endonuclease activity"/>
    <property type="evidence" value="ECO:0007669"/>
    <property type="project" value="InterPro"/>
</dbReference>
<sequence>MYRYENEQLFKINFAIFAVEALSNFNPNRFMLLYQEQINQEKDAVNYSQHENNGNKPGTSNSPPNKIPSSNQFVTTLYIGFYKNNYYAMPALVYNSQLPAIESQPIPYLPLKNDTDENKPVVHKEQKALAIGHHKLPEKFNPPPNYIQSNNKLIVISNNKDDKDFTASLPEIFGGFRQPLCPVVDNKQISKISKAKNKIKSIWKIFDDLLQNKYIWTFFTVLLGLLLSMAKSYYEDRKKRKIKELKKRIQMAKNVQDSFSSSSFSGSDEEDETETRQRSHNSSKSSHTKKSKPSSNTIYVHHSQSAPDLHSDNIVRIGKISYDQTQKIGHGCAGTIVYKGTFENRPVAVKRLLPDCYVLADREVELLRDADQHSNVLRYFCTESDAQFRYIALELCQMTLNEYVHNHFNLKEPPKDDLKILSILEQATKGLDHLHSLDIVHRDIKPHNVLISFPDQKGRVYVMISDFGLCKKLEVGINSFSKKSGMIGTEGWMAPELLDDIYKSMQEQFENTDTSENGEVKKKRITKAVDVFSLGCVYYFVLSGGAHPFGDSIRRQSNIVMNQFKLDKLSNPYNTETYMQKVLIEQMISKEPSLRPKTKEVLANPVFWSKAKTLQFLQDVSDRIEKLDPSDQILVNLEKNASSILKNNWKTHICEPLQNDLRKFRQYNGVFLRDLLRAIRNKKHHYRELPPEVLKSLGTLPDEFVCYFTSRFPKLILHVYEAMQCCSEEPMLDVYYHFKEHHF</sequence>
<dbReference type="PANTHER" id="PTHR13954:SF6">
    <property type="entry name" value="NON-SPECIFIC SERINE_THREONINE PROTEIN KINASE"/>
    <property type="match status" value="1"/>
</dbReference>
<dbReference type="FunFam" id="1.20.1440.180:FF:000001">
    <property type="entry name" value="Serine/threonine-protein kinase/endoribonuclease IRE1"/>
    <property type="match status" value="1"/>
</dbReference>
<evidence type="ECO:0000256" key="9">
    <source>
        <dbReference type="ARBA" id="ARBA00022741"/>
    </source>
</evidence>
<dbReference type="Proteomes" id="UP000663879">
    <property type="component" value="Unassembled WGS sequence"/>
</dbReference>
<evidence type="ECO:0000256" key="13">
    <source>
        <dbReference type="ARBA" id="ARBA00022840"/>
    </source>
</evidence>